<dbReference type="AlphaFoldDB" id="A0A1B7LXH0"/>
<comment type="caution">
    <text evidence="7">The sequence shown here is derived from an EMBL/GenBank/DDBJ whole genome shotgun (WGS) entry which is preliminary data.</text>
</comment>
<reference evidence="7 8" key="1">
    <citation type="submission" date="2016-04" db="EMBL/GenBank/DDBJ databases">
        <title>First whole genome shotgun sequence of the bacterium Enteractinococcus sp. strain UASWS1574.</title>
        <authorList>
            <person name="Crovadore J."/>
            <person name="Chablais R."/>
            <person name="Lefort F."/>
        </authorList>
    </citation>
    <scope>NUCLEOTIDE SEQUENCE [LARGE SCALE GENOMIC DNA]</scope>
    <source>
        <strain evidence="7 8">UASWS1574</strain>
    </source>
</reference>
<evidence type="ECO:0000256" key="4">
    <source>
        <dbReference type="ARBA" id="ARBA00022989"/>
    </source>
</evidence>
<sequence>MIIAGYVLAILVGLSLGLLGGGGSILTVPILKYIMGMEAQEAIASSLVIVALTSLAALIPHWKGKHVSFRVGLPFGLASMVGAFLGGLTAQFLPGFLLMSLFAVIMIATSFNMIRKKQRVADDKAMPKLWASLLIGAGVGAVTGLVGAGGGFLIVPALVMFGGLSVHLAIGTSLLAIVMKNAAALGGHLFAVSINWPLTLAFTALAVVGSLLGARLAAKIPASTLRTGFGWFVLVMGISVIGSEFIPLLI</sequence>
<evidence type="ECO:0000256" key="3">
    <source>
        <dbReference type="ARBA" id="ARBA00022692"/>
    </source>
</evidence>
<keyword evidence="8" id="KW-1185">Reference proteome</keyword>
<dbReference type="PANTHER" id="PTHR43701:SF2">
    <property type="entry name" value="MEMBRANE TRANSPORTER PROTEIN YJNA-RELATED"/>
    <property type="match status" value="1"/>
</dbReference>
<feature type="transmembrane region" description="Helical" evidence="6">
    <location>
        <begin position="6"/>
        <end position="31"/>
    </location>
</feature>
<keyword evidence="3 6" id="KW-0812">Transmembrane</keyword>
<accession>A0A1B7LXH0</accession>
<dbReference type="STRING" id="1837282.A6F49_13975"/>
<evidence type="ECO:0000256" key="6">
    <source>
        <dbReference type="RuleBase" id="RU363041"/>
    </source>
</evidence>
<keyword evidence="6" id="KW-1003">Cell membrane</keyword>
<dbReference type="GO" id="GO:0005886">
    <property type="term" value="C:plasma membrane"/>
    <property type="evidence" value="ECO:0007669"/>
    <property type="project" value="UniProtKB-SubCell"/>
</dbReference>
<evidence type="ECO:0000313" key="8">
    <source>
        <dbReference type="Proteomes" id="UP000078292"/>
    </source>
</evidence>
<feature type="transmembrane region" description="Helical" evidence="6">
    <location>
        <begin position="154"/>
        <end position="177"/>
    </location>
</feature>
<keyword evidence="4 6" id="KW-1133">Transmembrane helix</keyword>
<keyword evidence="5 6" id="KW-0472">Membrane</keyword>
<gene>
    <name evidence="7" type="ORF">A6F49_13975</name>
</gene>
<dbReference type="Pfam" id="PF01925">
    <property type="entry name" value="TauE"/>
    <property type="match status" value="1"/>
</dbReference>
<dbReference type="InterPro" id="IPR002781">
    <property type="entry name" value="TM_pro_TauE-like"/>
</dbReference>
<dbReference type="RefSeq" id="WP_043058356.1">
    <property type="nucleotide sequence ID" value="NZ_LXEY01000021.1"/>
</dbReference>
<feature type="transmembrane region" description="Helical" evidence="6">
    <location>
        <begin position="82"/>
        <end position="108"/>
    </location>
</feature>
<feature type="transmembrane region" description="Helical" evidence="6">
    <location>
        <begin position="43"/>
        <end position="62"/>
    </location>
</feature>
<evidence type="ECO:0000256" key="2">
    <source>
        <dbReference type="ARBA" id="ARBA00009142"/>
    </source>
</evidence>
<dbReference type="PANTHER" id="PTHR43701">
    <property type="entry name" value="MEMBRANE TRANSPORTER PROTEIN MJ0441-RELATED"/>
    <property type="match status" value="1"/>
</dbReference>
<comment type="similarity">
    <text evidence="2 6">Belongs to the 4-toluene sulfonate uptake permease (TSUP) (TC 2.A.102) family.</text>
</comment>
<dbReference type="EMBL" id="LXEY01000021">
    <property type="protein sequence ID" value="OAV59863.1"/>
    <property type="molecule type" value="Genomic_DNA"/>
</dbReference>
<feature type="transmembrane region" description="Helical" evidence="6">
    <location>
        <begin position="189"/>
        <end position="209"/>
    </location>
</feature>
<evidence type="ECO:0000256" key="1">
    <source>
        <dbReference type="ARBA" id="ARBA00004141"/>
    </source>
</evidence>
<protein>
    <recommendedName>
        <fullName evidence="6">Probable membrane transporter protein</fullName>
    </recommendedName>
</protein>
<dbReference type="InterPro" id="IPR051598">
    <property type="entry name" value="TSUP/Inactive_protease-like"/>
</dbReference>
<dbReference type="OrthoDB" id="528320at2"/>
<feature type="transmembrane region" description="Helical" evidence="6">
    <location>
        <begin position="229"/>
        <end position="249"/>
    </location>
</feature>
<comment type="subcellular location">
    <subcellularLocation>
        <location evidence="6">Cell membrane</location>
        <topology evidence="6">Multi-pass membrane protein</topology>
    </subcellularLocation>
    <subcellularLocation>
        <location evidence="1">Membrane</location>
        <topology evidence="1">Multi-pass membrane protein</topology>
    </subcellularLocation>
</comment>
<name>A0A1B7LXH0_9MICC</name>
<proteinExistence type="inferred from homology"/>
<organism evidence="7 8">
    <name type="scientific">Enteractinococcus helveticum</name>
    <dbReference type="NCBI Taxonomy" id="1837282"/>
    <lineage>
        <taxon>Bacteria</taxon>
        <taxon>Bacillati</taxon>
        <taxon>Actinomycetota</taxon>
        <taxon>Actinomycetes</taxon>
        <taxon>Micrococcales</taxon>
        <taxon>Micrococcaceae</taxon>
    </lineage>
</organism>
<evidence type="ECO:0000256" key="5">
    <source>
        <dbReference type="ARBA" id="ARBA00023136"/>
    </source>
</evidence>
<evidence type="ECO:0000313" key="7">
    <source>
        <dbReference type="EMBL" id="OAV59863.1"/>
    </source>
</evidence>
<feature type="transmembrane region" description="Helical" evidence="6">
    <location>
        <begin position="129"/>
        <end position="148"/>
    </location>
</feature>
<dbReference type="Proteomes" id="UP000078292">
    <property type="component" value="Unassembled WGS sequence"/>
</dbReference>